<dbReference type="STRING" id="443152.MDG893_18784"/>
<evidence type="ECO:0000256" key="1">
    <source>
        <dbReference type="ARBA" id="ARBA00005953"/>
    </source>
</evidence>
<keyword evidence="4" id="KW-1185">Reference proteome</keyword>
<dbReference type="CDD" id="cd00586">
    <property type="entry name" value="4HBT"/>
    <property type="match status" value="1"/>
</dbReference>
<comment type="caution">
    <text evidence="3">The sequence shown here is derived from an EMBL/GenBank/DDBJ whole genome shotgun (WGS) entry which is preliminary data.</text>
</comment>
<dbReference type="Pfam" id="PF13279">
    <property type="entry name" value="4HBT_2"/>
    <property type="match status" value="1"/>
</dbReference>
<dbReference type="InterPro" id="IPR029069">
    <property type="entry name" value="HotDog_dom_sf"/>
</dbReference>
<dbReference type="OrthoDB" id="333038at2"/>
<dbReference type="RefSeq" id="WP_007155735.1">
    <property type="nucleotide sequence ID" value="NZ_ABCP01000092.1"/>
</dbReference>
<evidence type="ECO:0000313" key="3">
    <source>
        <dbReference type="EMBL" id="EDM45765.1"/>
    </source>
</evidence>
<dbReference type="PANTHER" id="PTHR31793">
    <property type="entry name" value="4-HYDROXYBENZOYL-COA THIOESTERASE FAMILY MEMBER"/>
    <property type="match status" value="1"/>
</dbReference>
<proteinExistence type="inferred from homology"/>
<evidence type="ECO:0000256" key="2">
    <source>
        <dbReference type="ARBA" id="ARBA00022801"/>
    </source>
</evidence>
<dbReference type="GO" id="GO:0047617">
    <property type="term" value="F:fatty acyl-CoA hydrolase activity"/>
    <property type="evidence" value="ECO:0007669"/>
    <property type="project" value="TreeGrafter"/>
</dbReference>
<dbReference type="Gene3D" id="3.10.129.10">
    <property type="entry name" value="Hotdog Thioesterase"/>
    <property type="match status" value="1"/>
</dbReference>
<comment type="similarity">
    <text evidence="1">Belongs to the 4-hydroxybenzoyl-CoA thioesterase family.</text>
</comment>
<sequence length="143" mass="16154">MARIKLSFPDDAFYFETNMPVRITDINGANHLGNDALISMLSEARAQFLVNYGVQEADNNGVGIIVTDLATMYQSESFFPEMLRFEVGLMDFNKYGGDFVFRVTKAESGQPVALAKYGFVFFNYQRKSVVPMPDSFRARFGDE</sequence>
<dbReference type="EMBL" id="ABCP01000092">
    <property type="protein sequence ID" value="EDM45765.1"/>
    <property type="molecule type" value="Genomic_DNA"/>
</dbReference>
<gene>
    <name evidence="3" type="ORF">MDG893_18784</name>
</gene>
<accession>A6F651</accession>
<organism evidence="3 4">
    <name type="scientific">Marinobacter algicola DG893</name>
    <dbReference type="NCBI Taxonomy" id="443152"/>
    <lineage>
        <taxon>Bacteria</taxon>
        <taxon>Pseudomonadati</taxon>
        <taxon>Pseudomonadota</taxon>
        <taxon>Gammaproteobacteria</taxon>
        <taxon>Pseudomonadales</taxon>
        <taxon>Marinobacteraceae</taxon>
        <taxon>Marinobacter</taxon>
    </lineage>
</organism>
<dbReference type="AlphaFoldDB" id="A6F651"/>
<name>A6F651_9GAMM</name>
<dbReference type="InterPro" id="IPR050563">
    <property type="entry name" value="4-hydroxybenzoyl-CoA_TE"/>
</dbReference>
<protein>
    <recommendedName>
        <fullName evidence="5">Thioesterase</fullName>
    </recommendedName>
</protein>
<evidence type="ECO:0000313" key="4">
    <source>
        <dbReference type="Proteomes" id="UP000005856"/>
    </source>
</evidence>
<dbReference type="Proteomes" id="UP000005856">
    <property type="component" value="Unassembled WGS sequence"/>
</dbReference>
<keyword evidence="2" id="KW-0378">Hydrolase</keyword>
<dbReference type="PANTHER" id="PTHR31793:SF27">
    <property type="entry name" value="NOVEL THIOESTERASE SUPERFAMILY DOMAIN AND SAPOSIN A-TYPE DOMAIN CONTAINING PROTEIN (0610012H03RIK)"/>
    <property type="match status" value="1"/>
</dbReference>
<dbReference type="SUPFAM" id="SSF54637">
    <property type="entry name" value="Thioesterase/thiol ester dehydrase-isomerase"/>
    <property type="match status" value="1"/>
</dbReference>
<evidence type="ECO:0008006" key="5">
    <source>
        <dbReference type="Google" id="ProtNLM"/>
    </source>
</evidence>
<reference evidence="3 4" key="1">
    <citation type="submission" date="2007-06" db="EMBL/GenBank/DDBJ databases">
        <authorList>
            <person name="Green D."/>
            <person name="Ferriera S."/>
            <person name="Johnson J."/>
            <person name="Kravitz S."/>
            <person name="Beeson K."/>
            <person name="Sutton G."/>
            <person name="Rogers Y.-H."/>
            <person name="Friedman R."/>
            <person name="Frazier M."/>
            <person name="Venter J.C."/>
        </authorList>
    </citation>
    <scope>NUCLEOTIDE SEQUENCE [LARGE SCALE GENOMIC DNA]</scope>
    <source>
        <strain evidence="3 4">DG893</strain>
    </source>
</reference>
<dbReference type="eggNOG" id="COG0824">
    <property type="taxonomic scope" value="Bacteria"/>
</dbReference>